<sequence length="103" mass="11268">MRETSRPSLFSGQTPTPPTTSYSNQRGFYTPLSNENLRIQQDSRKFTSSPSPNQFGSGVDITKASIGSLNSFSIGPRMTSTHFNSRRSQSPIFGNGQLQPPSP</sequence>
<evidence type="ECO:0000256" key="1">
    <source>
        <dbReference type="SAM" id="MobiDB-lite"/>
    </source>
</evidence>
<name>A0ABP1R6N0_9HEXA</name>
<reference evidence="2 3" key="1">
    <citation type="submission" date="2024-08" db="EMBL/GenBank/DDBJ databases">
        <authorList>
            <person name="Cucini C."/>
            <person name="Frati F."/>
        </authorList>
    </citation>
    <scope>NUCLEOTIDE SEQUENCE [LARGE SCALE GENOMIC DNA]</scope>
</reference>
<organism evidence="2 3">
    <name type="scientific">Orchesella dallaii</name>
    <dbReference type="NCBI Taxonomy" id="48710"/>
    <lineage>
        <taxon>Eukaryota</taxon>
        <taxon>Metazoa</taxon>
        <taxon>Ecdysozoa</taxon>
        <taxon>Arthropoda</taxon>
        <taxon>Hexapoda</taxon>
        <taxon>Collembola</taxon>
        <taxon>Entomobryomorpha</taxon>
        <taxon>Entomobryoidea</taxon>
        <taxon>Orchesellidae</taxon>
        <taxon>Orchesellinae</taxon>
        <taxon>Orchesella</taxon>
    </lineage>
</organism>
<evidence type="ECO:0000313" key="3">
    <source>
        <dbReference type="Proteomes" id="UP001642540"/>
    </source>
</evidence>
<gene>
    <name evidence="2" type="ORF">ODALV1_LOCUS18791</name>
</gene>
<proteinExistence type="predicted"/>
<accession>A0ABP1R6N0</accession>
<protein>
    <submittedName>
        <fullName evidence="2">Uncharacterized protein</fullName>
    </submittedName>
</protein>
<feature type="region of interest" description="Disordered" evidence="1">
    <location>
        <begin position="71"/>
        <end position="103"/>
    </location>
</feature>
<feature type="region of interest" description="Disordered" evidence="1">
    <location>
        <begin position="1"/>
        <end position="29"/>
    </location>
</feature>
<dbReference type="EMBL" id="CAXLJM020000062">
    <property type="protein sequence ID" value="CAL8119962.1"/>
    <property type="molecule type" value="Genomic_DNA"/>
</dbReference>
<comment type="caution">
    <text evidence="2">The sequence shown here is derived from an EMBL/GenBank/DDBJ whole genome shotgun (WGS) entry which is preliminary data.</text>
</comment>
<dbReference type="Proteomes" id="UP001642540">
    <property type="component" value="Unassembled WGS sequence"/>
</dbReference>
<evidence type="ECO:0000313" key="2">
    <source>
        <dbReference type="EMBL" id="CAL8119962.1"/>
    </source>
</evidence>
<keyword evidence="3" id="KW-1185">Reference proteome</keyword>